<evidence type="ECO:0000313" key="3">
    <source>
        <dbReference type="Proteomes" id="UP001175000"/>
    </source>
</evidence>
<dbReference type="PANTHER" id="PTHR34598:SF3">
    <property type="entry name" value="OXIDOREDUCTASE AN1597"/>
    <property type="match status" value="1"/>
</dbReference>
<dbReference type="AlphaFoldDB" id="A0AA39TSG6"/>
<organism evidence="2 3">
    <name type="scientific">Immersiella caudata</name>
    <dbReference type="NCBI Taxonomy" id="314043"/>
    <lineage>
        <taxon>Eukaryota</taxon>
        <taxon>Fungi</taxon>
        <taxon>Dikarya</taxon>
        <taxon>Ascomycota</taxon>
        <taxon>Pezizomycotina</taxon>
        <taxon>Sordariomycetes</taxon>
        <taxon>Sordariomycetidae</taxon>
        <taxon>Sordariales</taxon>
        <taxon>Lasiosphaeriaceae</taxon>
        <taxon>Immersiella</taxon>
    </lineage>
</organism>
<comment type="caution">
    <text evidence="2">The sequence shown here is derived from an EMBL/GenBank/DDBJ whole genome shotgun (WGS) entry which is preliminary data.</text>
</comment>
<accession>A0AA39TSG6</accession>
<sequence>MAQTATIKMSESPLPRVHVDLPYLSRSALYKTEKPYATVFDVSDNPKATATNHIIELSPQDVHDARNLPEGAFSLEKNGFEFLKRPNCLNASNAHDQDLVYNKFRLEMKEVLQKRFPQYRSIIYLDHTVRKRDPLFPSRPGMPVTFPQPAALPHFDFTTQGSFLRMSLVYPGEPEVYQDREFDLINIWKVLHGPNNDWPLAVCDFQSVDLANDYVANDVLNERAVGENGLMHPSPNHKWYYLADQEVDDLIIFRNSNSLGKRSIAFHAAFDPKIVDGPPRESIEIRFAGFY</sequence>
<dbReference type="PANTHER" id="PTHR34598">
    <property type="entry name" value="BLL6449 PROTEIN"/>
    <property type="match status" value="1"/>
</dbReference>
<name>A0AA39TSG6_9PEZI</name>
<dbReference type="InterPro" id="IPR044053">
    <property type="entry name" value="AsaB-like"/>
</dbReference>
<evidence type="ECO:0000256" key="1">
    <source>
        <dbReference type="ARBA" id="ARBA00023604"/>
    </source>
</evidence>
<dbReference type="GO" id="GO:0016491">
    <property type="term" value="F:oxidoreductase activity"/>
    <property type="evidence" value="ECO:0007669"/>
    <property type="project" value="InterPro"/>
</dbReference>
<reference evidence="2" key="1">
    <citation type="submission" date="2023-06" db="EMBL/GenBank/DDBJ databases">
        <title>Genome-scale phylogeny and comparative genomics of the fungal order Sordariales.</title>
        <authorList>
            <consortium name="Lawrence Berkeley National Laboratory"/>
            <person name="Hensen N."/>
            <person name="Bonometti L."/>
            <person name="Westerberg I."/>
            <person name="Brannstrom I.O."/>
            <person name="Guillou S."/>
            <person name="Cros-Aarteil S."/>
            <person name="Calhoun S."/>
            <person name="Haridas S."/>
            <person name="Kuo A."/>
            <person name="Mondo S."/>
            <person name="Pangilinan J."/>
            <person name="Riley R."/>
            <person name="Labutti K."/>
            <person name="Andreopoulos B."/>
            <person name="Lipzen A."/>
            <person name="Chen C."/>
            <person name="Yanf M."/>
            <person name="Daum C."/>
            <person name="Ng V."/>
            <person name="Clum A."/>
            <person name="Steindorff A."/>
            <person name="Ohm R."/>
            <person name="Martin F."/>
            <person name="Silar P."/>
            <person name="Natvig D."/>
            <person name="Lalanne C."/>
            <person name="Gautier V."/>
            <person name="Ament-Velasquez S.L."/>
            <person name="Kruys A."/>
            <person name="Hutchinson M.I."/>
            <person name="Powell A.J."/>
            <person name="Barry K."/>
            <person name="Miller A.N."/>
            <person name="Grigoriev I.V."/>
            <person name="Debuchy R."/>
            <person name="Gladieux P."/>
            <person name="Thoren M.H."/>
            <person name="Johannesson H."/>
        </authorList>
    </citation>
    <scope>NUCLEOTIDE SEQUENCE</scope>
    <source>
        <strain evidence="2">CBS 606.72</strain>
    </source>
</reference>
<gene>
    <name evidence="2" type="ORF">B0T14DRAFT_571138</name>
</gene>
<evidence type="ECO:0000313" key="2">
    <source>
        <dbReference type="EMBL" id="KAK0611222.1"/>
    </source>
</evidence>
<protein>
    <recommendedName>
        <fullName evidence="4">Methyltransferase</fullName>
    </recommendedName>
</protein>
<dbReference type="EMBL" id="JAULSU010000007">
    <property type="protein sequence ID" value="KAK0611222.1"/>
    <property type="molecule type" value="Genomic_DNA"/>
</dbReference>
<keyword evidence="3" id="KW-1185">Reference proteome</keyword>
<dbReference type="NCBIfam" id="NF041278">
    <property type="entry name" value="CmcJ_NvfI_EfuI"/>
    <property type="match status" value="1"/>
</dbReference>
<proteinExistence type="inferred from homology"/>
<comment type="similarity">
    <text evidence="1">Belongs to the asaB hydroxylase/desaturase family.</text>
</comment>
<dbReference type="Proteomes" id="UP001175000">
    <property type="component" value="Unassembled WGS sequence"/>
</dbReference>
<evidence type="ECO:0008006" key="4">
    <source>
        <dbReference type="Google" id="ProtNLM"/>
    </source>
</evidence>